<sequence length="179" mass="20303">MRTKKGRSKSKSRPSKDECAFCREKGHWKKDCPKLKGKAKPNNGKAVMDSNVADCDDSDFSLVISESSTSSDLVLLAQELLTRHKSTVAEFLSKNYDWSINQSCSMESSNYIDHQKTISCLKKWLNGKKLESLQVGVLDVKQRDKVEEYVVEGHVFEVARSFEMVSLGRHKIYYGMKGL</sequence>
<dbReference type="GO" id="GO:0008270">
    <property type="term" value="F:zinc ion binding"/>
    <property type="evidence" value="ECO:0007669"/>
    <property type="project" value="UniProtKB-KW"/>
</dbReference>
<dbReference type="InterPro" id="IPR011989">
    <property type="entry name" value="ARM-like"/>
</dbReference>
<dbReference type="OrthoDB" id="1749553at2759"/>
<feature type="domain" description="CCHC-type" evidence="2">
    <location>
        <begin position="19"/>
        <end position="34"/>
    </location>
</feature>
<keyword evidence="1" id="KW-0863">Zinc-finger</keyword>
<protein>
    <submittedName>
        <fullName evidence="3">Putative-like protein</fullName>
    </submittedName>
</protein>
<dbReference type="InterPro" id="IPR013878">
    <property type="entry name" value="Mo25"/>
</dbReference>
<dbReference type="InterPro" id="IPR001878">
    <property type="entry name" value="Znf_CCHC"/>
</dbReference>
<gene>
    <name evidence="3" type="ORF">CQW23_27193</name>
</gene>
<dbReference type="InterPro" id="IPR036875">
    <property type="entry name" value="Znf_CCHC_sf"/>
</dbReference>
<dbReference type="Pfam" id="PF00098">
    <property type="entry name" value="zf-CCHC"/>
    <property type="match status" value="1"/>
</dbReference>
<reference evidence="4" key="2">
    <citation type="journal article" date="2017" name="J. Anim. Genet.">
        <title>Multiple reference genome sequences of hot pepper reveal the massive evolution of plant disease resistance genes by retroduplication.</title>
        <authorList>
            <person name="Kim S."/>
            <person name="Park J."/>
            <person name="Yeom S.-I."/>
            <person name="Kim Y.-M."/>
            <person name="Seo E."/>
            <person name="Kim K.-T."/>
            <person name="Kim M.-S."/>
            <person name="Lee J.M."/>
            <person name="Cheong K."/>
            <person name="Shin H.-S."/>
            <person name="Kim S.-B."/>
            <person name="Han K."/>
            <person name="Lee J."/>
            <person name="Park M."/>
            <person name="Lee H.-A."/>
            <person name="Lee H.-Y."/>
            <person name="Lee Y."/>
            <person name="Oh S."/>
            <person name="Lee J.H."/>
            <person name="Choi E."/>
            <person name="Choi E."/>
            <person name="Lee S.E."/>
            <person name="Jeon J."/>
            <person name="Kim H."/>
            <person name="Choi G."/>
            <person name="Song H."/>
            <person name="Lee J."/>
            <person name="Lee S.-C."/>
            <person name="Kwon J.-K."/>
            <person name="Lee H.-Y."/>
            <person name="Koo N."/>
            <person name="Hong Y."/>
            <person name="Kim R.W."/>
            <person name="Kang W.-H."/>
            <person name="Huh J.H."/>
            <person name="Kang B.-C."/>
            <person name="Yang T.-J."/>
            <person name="Lee Y.-H."/>
            <person name="Bennetzen J.L."/>
            <person name="Choi D."/>
        </authorList>
    </citation>
    <scope>NUCLEOTIDE SEQUENCE [LARGE SCALE GENOMIC DNA]</scope>
    <source>
        <strain evidence="4">cv. PBC81</strain>
    </source>
</reference>
<evidence type="ECO:0000256" key="1">
    <source>
        <dbReference type="PROSITE-ProRule" id="PRU00047"/>
    </source>
</evidence>
<dbReference type="STRING" id="33114.A0A2G2VD13"/>
<name>A0A2G2VD13_CAPBA</name>
<accession>A0A2G2VD13</accession>
<dbReference type="Pfam" id="PF08569">
    <property type="entry name" value="Mo25"/>
    <property type="match status" value="1"/>
</dbReference>
<dbReference type="Gene3D" id="4.10.60.10">
    <property type="entry name" value="Zinc finger, CCHC-type"/>
    <property type="match status" value="1"/>
</dbReference>
<proteinExistence type="predicted"/>
<keyword evidence="1" id="KW-0862">Zinc</keyword>
<evidence type="ECO:0000313" key="3">
    <source>
        <dbReference type="EMBL" id="PHT30856.1"/>
    </source>
</evidence>
<dbReference type="GO" id="GO:0003676">
    <property type="term" value="F:nucleic acid binding"/>
    <property type="evidence" value="ECO:0007669"/>
    <property type="project" value="InterPro"/>
</dbReference>
<dbReference type="AlphaFoldDB" id="A0A2G2VD13"/>
<dbReference type="SUPFAM" id="SSF57756">
    <property type="entry name" value="Retrovirus zinc finger-like domains"/>
    <property type="match status" value="1"/>
</dbReference>
<organism evidence="3 4">
    <name type="scientific">Capsicum baccatum</name>
    <name type="common">Peruvian pepper</name>
    <dbReference type="NCBI Taxonomy" id="33114"/>
    <lineage>
        <taxon>Eukaryota</taxon>
        <taxon>Viridiplantae</taxon>
        <taxon>Streptophyta</taxon>
        <taxon>Embryophyta</taxon>
        <taxon>Tracheophyta</taxon>
        <taxon>Spermatophyta</taxon>
        <taxon>Magnoliopsida</taxon>
        <taxon>eudicotyledons</taxon>
        <taxon>Gunneridae</taxon>
        <taxon>Pentapetalae</taxon>
        <taxon>asterids</taxon>
        <taxon>lamiids</taxon>
        <taxon>Solanales</taxon>
        <taxon>Solanaceae</taxon>
        <taxon>Solanoideae</taxon>
        <taxon>Capsiceae</taxon>
        <taxon>Capsicum</taxon>
    </lineage>
</organism>
<evidence type="ECO:0000313" key="4">
    <source>
        <dbReference type="Proteomes" id="UP000224567"/>
    </source>
</evidence>
<dbReference type="Proteomes" id="UP000224567">
    <property type="component" value="Unassembled WGS sequence"/>
</dbReference>
<evidence type="ECO:0000259" key="2">
    <source>
        <dbReference type="PROSITE" id="PS50158"/>
    </source>
</evidence>
<keyword evidence="1" id="KW-0479">Metal-binding</keyword>
<reference evidence="3 4" key="1">
    <citation type="journal article" date="2017" name="Genome Biol.">
        <title>New reference genome sequences of hot pepper reveal the massive evolution of plant disease-resistance genes by retroduplication.</title>
        <authorList>
            <person name="Kim S."/>
            <person name="Park J."/>
            <person name="Yeom S.I."/>
            <person name="Kim Y.M."/>
            <person name="Seo E."/>
            <person name="Kim K.T."/>
            <person name="Kim M.S."/>
            <person name="Lee J.M."/>
            <person name="Cheong K."/>
            <person name="Shin H.S."/>
            <person name="Kim S.B."/>
            <person name="Han K."/>
            <person name="Lee J."/>
            <person name="Park M."/>
            <person name="Lee H.A."/>
            <person name="Lee H.Y."/>
            <person name="Lee Y."/>
            <person name="Oh S."/>
            <person name="Lee J.H."/>
            <person name="Choi E."/>
            <person name="Choi E."/>
            <person name="Lee S.E."/>
            <person name="Jeon J."/>
            <person name="Kim H."/>
            <person name="Choi G."/>
            <person name="Song H."/>
            <person name="Lee J."/>
            <person name="Lee S.C."/>
            <person name="Kwon J.K."/>
            <person name="Lee H.Y."/>
            <person name="Koo N."/>
            <person name="Hong Y."/>
            <person name="Kim R.W."/>
            <person name="Kang W.H."/>
            <person name="Huh J.H."/>
            <person name="Kang B.C."/>
            <person name="Yang T.J."/>
            <person name="Lee Y.H."/>
            <person name="Bennetzen J.L."/>
            <person name="Choi D."/>
        </authorList>
    </citation>
    <scope>NUCLEOTIDE SEQUENCE [LARGE SCALE GENOMIC DNA]</scope>
    <source>
        <strain evidence="4">cv. PBC81</strain>
    </source>
</reference>
<dbReference type="EMBL" id="MLFT02000012">
    <property type="protein sequence ID" value="PHT30856.1"/>
    <property type="molecule type" value="Genomic_DNA"/>
</dbReference>
<keyword evidence="4" id="KW-1185">Reference proteome</keyword>
<comment type="caution">
    <text evidence="3">The sequence shown here is derived from an EMBL/GenBank/DDBJ whole genome shotgun (WGS) entry which is preliminary data.</text>
</comment>
<dbReference type="Gene3D" id="1.25.10.10">
    <property type="entry name" value="Leucine-rich Repeat Variant"/>
    <property type="match status" value="1"/>
</dbReference>
<dbReference type="PROSITE" id="PS50158">
    <property type="entry name" value="ZF_CCHC"/>
    <property type="match status" value="1"/>
</dbReference>